<evidence type="ECO:0000313" key="7">
    <source>
        <dbReference type="Proteomes" id="UP000006968"/>
    </source>
</evidence>
<dbReference type="Proteomes" id="UP000006968">
    <property type="component" value="Chromosome XIV"/>
</dbReference>
<feature type="compositionally biased region" description="Basic and acidic residues" evidence="3">
    <location>
        <begin position="378"/>
        <end position="400"/>
    </location>
</feature>
<reference evidence="6 7" key="1">
    <citation type="journal article" date="2013" name="BMC Genomics">
        <title>High quality de novo sequencing and assembly of the Saccharomyces arboricolus genome.</title>
        <authorList>
            <person name="Liti G."/>
            <person name="Nguyen Ba A.N."/>
            <person name="Blythe M."/>
            <person name="Mueller C.A."/>
            <person name="Bergstroem A."/>
            <person name="Cubillos F.A."/>
            <person name="Dafhnis-Calas F."/>
            <person name="Khoshraftar S."/>
            <person name="Malla S."/>
            <person name="Mehta N."/>
            <person name="Siow C.C."/>
            <person name="Warringer J."/>
            <person name="Moses A.M."/>
            <person name="Louis E.J."/>
            <person name="Nieduszynski C.A."/>
        </authorList>
    </citation>
    <scope>NUCLEOTIDE SEQUENCE [LARGE SCALE GENOMIC DNA]</scope>
    <source>
        <strain evidence="7">H-6 / AS 2.3317 / CBS 10644</strain>
    </source>
</reference>
<dbReference type="PANTHER" id="PTHR10693">
    <property type="entry name" value="RAS GTPASE-ACTIVATING PROTEIN-BINDING PROTEIN"/>
    <property type="match status" value="1"/>
</dbReference>
<dbReference type="GO" id="GO:1990904">
    <property type="term" value="C:ribonucleoprotein complex"/>
    <property type="evidence" value="ECO:0007669"/>
    <property type="project" value="TreeGrafter"/>
</dbReference>
<gene>
    <name evidence="6" type="ORF">SU7_3070</name>
</gene>
<dbReference type="GO" id="GO:1990861">
    <property type="term" value="C:Ubp3-Bre5 deubiquitination complex"/>
    <property type="evidence" value="ECO:0007669"/>
    <property type="project" value="TreeGrafter"/>
</dbReference>
<dbReference type="GO" id="GO:0016579">
    <property type="term" value="P:protein deubiquitination"/>
    <property type="evidence" value="ECO:0007669"/>
    <property type="project" value="TreeGrafter"/>
</dbReference>
<keyword evidence="7" id="KW-1185">Reference proteome</keyword>
<dbReference type="InterPro" id="IPR002075">
    <property type="entry name" value="NTF2_dom"/>
</dbReference>
<dbReference type="FunFam" id="3.10.450.50:FF:000017">
    <property type="entry name" value="UBP3-associated protein BRE5"/>
    <property type="match status" value="1"/>
</dbReference>
<feature type="compositionally biased region" description="Basic and acidic residues" evidence="3">
    <location>
        <begin position="263"/>
        <end position="283"/>
    </location>
</feature>
<feature type="region of interest" description="Disordered" evidence="3">
    <location>
        <begin position="150"/>
        <end position="413"/>
    </location>
</feature>
<dbReference type="Gene3D" id="3.10.450.50">
    <property type="match status" value="1"/>
</dbReference>
<dbReference type="PANTHER" id="PTHR10693:SF20">
    <property type="entry name" value="AT27578P"/>
    <property type="match status" value="1"/>
</dbReference>
<sequence length="519" mass="58468">MGVTIQDICFAFLQNYYERMKTDASKLACFYASTAELTHINYQSKSSNDKDDVLPTVKVTGRENINKFFSRNESKVRSSKLRLDSIDFQYTGHLHKSILIVATGEMFWTGTPVYKFCQTFILLPSSNGSIFDITNDIIRFIPNSFKPYVPIEDPSSQQEEENSANAVEEEKIRQDSRVDKEKEKEKSPEVAKPKTKKEIVKEPIEHPETVVQEKAKIDSNQGQAVPAAKDTKTHSKSIPSDAAKVNHKQEESSLQQPEIAAKVNEKPLKSEKKGVPINLKEDSAENINAVDKTELPNGKINSEETTAPENERETETETESKTPEPSHVPEAKESSGSTPSSSPSPEPVANPPKMTWASKLMTENSDRIIKNNTTVEYIRPETLTKRPSERKFEMGNRRDNASNNSKNKKKPVFSTVNKDGFYPIYIRGTNGLREEKLRSALEKEFGKVMRITAADNFAVVDFETQKSQIDALEKKKKLIDGIEVCLERKTIKKPTGNNPPGVFANGTRSHRKQPLKRKD</sequence>
<feature type="compositionally biased region" description="Basic residues" evidence="3">
    <location>
        <begin position="508"/>
        <end position="519"/>
    </location>
</feature>
<dbReference type="InterPro" id="IPR000504">
    <property type="entry name" value="RRM_dom"/>
</dbReference>
<dbReference type="GO" id="GO:0034517">
    <property type="term" value="P:ribophagy"/>
    <property type="evidence" value="ECO:0007669"/>
    <property type="project" value="TreeGrafter"/>
</dbReference>
<dbReference type="CDD" id="cd00780">
    <property type="entry name" value="NTF2"/>
    <property type="match status" value="1"/>
</dbReference>
<name>J8PWY9_SACAR</name>
<dbReference type="InterPro" id="IPR039539">
    <property type="entry name" value="Ras_GTPase_bind_prot"/>
</dbReference>
<dbReference type="Pfam" id="PF02136">
    <property type="entry name" value="NTF2"/>
    <property type="match status" value="1"/>
</dbReference>
<feature type="domain" description="NTF2" evidence="5">
    <location>
        <begin position="8"/>
        <end position="140"/>
    </location>
</feature>
<dbReference type="AlphaFoldDB" id="J8PWY9"/>
<comment type="caution">
    <text evidence="6">The sequence shown here is derived from an EMBL/GenBank/DDBJ whole genome shotgun (WGS) entry which is preliminary data.</text>
</comment>
<dbReference type="InterPro" id="IPR018222">
    <property type="entry name" value="Nuclear_transport_factor_2_euk"/>
</dbReference>
<accession>J8PWY9</accession>
<protein>
    <submittedName>
        <fullName evidence="6">Bre5p</fullName>
    </submittedName>
</protein>
<dbReference type="PROSITE" id="PS50102">
    <property type="entry name" value="RRM"/>
    <property type="match status" value="1"/>
</dbReference>
<dbReference type="GO" id="GO:0003729">
    <property type="term" value="F:mRNA binding"/>
    <property type="evidence" value="ECO:0007669"/>
    <property type="project" value="TreeGrafter"/>
</dbReference>
<evidence type="ECO:0000256" key="3">
    <source>
        <dbReference type="SAM" id="MobiDB-lite"/>
    </source>
</evidence>
<dbReference type="HOGENOM" id="CLU_036630_0_0_1"/>
<evidence type="ECO:0000256" key="2">
    <source>
        <dbReference type="PROSITE-ProRule" id="PRU00176"/>
    </source>
</evidence>
<feature type="compositionally biased region" description="Basic and acidic residues" evidence="3">
    <location>
        <begin position="309"/>
        <end position="333"/>
    </location>
</feature>
<organism evidence="6 7">
    <name type="scientific">Saccharomyces arboricola (strain H-6 / AS 2.3317 / CBS 10644)</name>
    <name type="common">Yeast</name>
    <dbReference type="NCBI Taxonomy" id="1160507"/>
    <lineage>
        <taxon>Eukaryota</taxon>
        <taxon>Fungi</taxon>
        <taxon>Dikarya</taxon>
        <taxon>Ascomycota</taxon>
        <taxon>Saccharomycotina</taxon>
        <taxon>Saccharomycetes</taxon>
        <taxon>Saccharomycetales</taxon>
        <taxon>Saccharomycetaceae</taxon>
        <taxon>Saccharomyces</taxon>
    </lineage>
</organism>
<dbReference type="EMBL" id="ALIE01000174">
    <property type="protein sequence ID" value="EJS41878.1"/>
    <property type="molecule type" value="Genomic_DNA"/>
</dbReference>
<dbReference type="OrthoDB" id="339151at2759"/>
<evidence type="ECO:0000313" key="6">
    <source>
        <dbReference type="EMBL" id="EJS41878.1"/>
    </source>
</evidence>
<dbReference type="PROSITE" id="PS50177">
    <property type="entry name" value="NTF2_DOMAIN"/>
    <property type="match status" value="1"/>
</dbReference>
<dbReference type="GO" id="GO:0005829">
    <property type="term" value="C:cytosol"/>
    <property type="evidence" value="ECO:0007669"/>
    <property type="project" value="TreeGrafter"/>
</dbReference>
<feature type="domain" description="RRM" evidence="4">
    <location>
        <begin position="422"/>
        <end position="498"/>
    </location>
</feature>
<proteinExistence type="predicted"/>
<dbReference type="SUPFAM" id="SSF54427">
    <property type="entry name" value="NTF2-like"/>
    <property type="match status" value="1"/>
</dbReference>
<feature type="compositionally biased region" description="Basic and acidic residues" evidence="3">
    <location>
        <begin position="168"/>
        <end position="217"/>
    </location>
</feature>
<evidence type="ECO:0000256" key="1">
    <source>
        <dbReference type="ARBA" id="ARBA00022884"/>
    </source>
</evidence>
<evidence type="ECO:0000259" key="4">
    <source>
        <dbReference type="PROSITE" id="PS50102"/>
    </source>
</evidence>
<feature type="region of interest" description="Disordered" evidence="3">
    <location>
        <begin position="490"/>
        <end position="519"/>
    </location>
</feature>
<evidence type="ECO:0000259" key="5">
    <source>
        <dbReference type="PROSITE" id="PS50177"/>
    </source>
</evidence>
<dbReference type="InterPro" id="IPR032710">
    <property type="entry name" value="NTF2-like_dom_sf"/>
</dbReference>
<keyword evidence="1 2" id="KW-0694">RNA-binding</keyword>